<dbReference type="EMBL" id="CM042016">
    <property type="protein sequence ID" value="KAI3699411.1"/>
    <property type="molecule type" value="Genomic_DNA"/>
</dbReference>
<accession>A0ACB8ZNX0</accession>
<name>A0ACB8ZNX0_CICIN</name>
<proteinExistence type="predicted"/>
<comment type="caution">
    <text evidence="1">The sequence shown here is derived from an EMBL/GenBank/DDBJ whole genome shotgun (WGS) entry which is preliminary data.</text>
</comment>
<reference evidence="1 2" key="2">
    <citation type="journal article" date="2022" name="Mol. Ecol. Resour.">
        <title>The genomes of chicory, endive, great burdock and yacon provide insights into Asteraceae paleo-polyploidization history and plant inulin production.</title>
        <authorList>
            <person name="Fan W."/>
            <person name="Wang S."/>
            <person name="Wang H."/>
            <person name="Wang A."/>
            <person name="Jiang F."/>
            <person name="Liu H."/>
            <person name="Zhao H."/>
            <person name="Xu D."/>
            <person name="Zhang Y."/>
        </authorList>
    </citation>
    <scope>NUCLEOTIDE SEQUENCE [LARGE SCALE GENOMIC DNA]</scope>
    <source>
        <strain evidence="2">cv. Punajuju</strain>
        <tissue evidence="1">Leaves</tissue>
    </source>
</reference>
<protein>
    <submittedName>
        <fullName evidence="1">Uncharacterized protein</fullName>
    </submittedName>
</protein>
<reference evidence="2" key="1">
    <citation type="journal article" date="2022" name="Mol. Ecol. Resour.">
        <title>The genomes of chicory, endive, great burdock and yacon provide insights into Asteraceae palaeo-polyploidization history and plant inulin production.</title>
        <authorList>
            <person name="Fan W."/>
            <person name="Wang S."/>
            <person name="Wang H."/>
            <person name="Wang A."/>
            <person name="Jiang F."/>
            <person name="Liu H."/>
            <person name="Zhao H."/>
            <person name="Xu D."/>
            <person name="Zhang Y."/>
        </authorList>
    </citation>
    <scope>NUCLEOTIDE SEQUENCE [LARGE SCALE GENOMIC DNA]</scope>
    <source>
        <strain evidence="2">cv. Punajuju</strain>
    </source>
</reference>
<gene>
    <name evidence="1" type="ORF">L2E82_43697</name>
</gene>
<keyword evidence="2" id="KW-1185">Reference proteome</keyword>
<organism evidence="1 2">
    <name type="scientific">Cichorium intybus</name>
    <name type="common">Chicory</name>
    <dbReference type="NCBI Taxonomy" id="13427"/>
    <lineage>
        <taxon>Eukaryota</taxon>
        <taxon>Viridiplantae</taxon>
        <taxon>Streptophyta</taxon>
        <taxon>Embryophyta</taxon>
        <taxon>Tracheophyta</taxon>
        <taxon>Spermatophyta</taxon>
        <taxon>Magnoliopsida</taxon>
        <taxon>eudicotyledons</taxon>
        <taxon>Gunneridae</taxon>
        <taxon>Pentapetalae</taxon>
        <taxon>asterids</taxon>
        <taxon>campanulids</taxon>
        <taxon>Asterales</taxon>
        <taxon>Asteraceae</taxon>
        <taxon>Cichorioideae</taxon>
        <taxon>Cichorieae</taxon>
        <taxon>Cichoriinae</taxon>
        <taxon>Cichorium</taxon>
    </lineage>
</organism>
<dbReference type="Proteomes" id="UP001055811">
    <property type="component" value="Linkage Group LG08"/>
</dbReference>
<sequence>MLGSNMLHRRRTPLCDRLDLRRYTTAIDASHSLPKNSTIDASLSLIRFLSLYLLFAVFSITTSTIEIHDLECCNGHKRWVLVVVDLILLKKKQEQGKNKLLSHLSLSVVEDKEAKFYGCKVGGNAILESLSTSLSLSVVF</sequence>
<evidence type="ECO:0000313" key="1">
    <source>
        <dbReference type="EMBL" id="KAI3699411.1"/>
    </source>
</evidence>
<evidence type="ECO:0000313" key="2">
    <source>
        <dbReference type="Proteomes" id="UP001055811"/>
    </source>
</evidence>